<dbReference type="InterPro" id="IPR011990">
    <property type="entry name" value="TPR-like_helical_dom_sf"/>
</dbReference>
<feature type="region of interest" description="Disordered" evidence="8">
    <location>
        <begin position="213"/>
        <end position="367"/>
    </location>
</feature>
<feature type="compositionally biased region" description="Basic and acidic residues" evidence="8">
    <location>
        <begin position="310"/>
        <end position="319"/>
    </location>
</feature>
<evidence type="ECO:0000256" key="8">
    <source>
        <dbReference type="SAM" id="MobiDB-lite"/>
    </source>
</evidence>
<comment type="similarity">
    <text evidence="2">Belongs to the NCF2/NOXA1 family.</text>
</comment>
<feature type="compositionally biased region" description="Polar residues" evidence="8">
    <location>
        <begin position="330"/>
        <end position="341"/>
    </location>
</feature>
<dbReference type="PANTHER" id="PTHR15175:SF0">
    <property type="entry name" value="SH3 DOMAIN-CONTAINING PROTEIN C23A1.17"/>
    <property type="match status" value="1"/>
</dbReference>
<dbReference type="Proteomes" id="UP000054107">
    <property type="component" value="Unassembled WGS sequence"/>
</dbReference>
<name>A0A0B7N8Z1_9FUNG</name>
<feature type="compositionally biased region" description="Low complexity" evidence="8">
    <location>
        <begin position="265"/>
        <end position="282"/>
    </location>
</feature>
<dbReference type="Gene3D" id="3.10.20.90">
    <property type="entry name" value="Phosphatidylinositol 3-kinase Catalytic Subunit, Chain A, domain 1"/>
    <property type="match status" value="1"/>
</dbReference>
<dbReference type="STRING" id="35722.A0A0B7N8Z1"/>
<reference evidence="10 11" key="1">
    <citation type="submission" date="2014-09" db="EMBL/GenBank/DDBJ databases">
        <authorList>
            <person name="Ellenberger Sabrina"/>
        </authorList>
    </citation>
    <scope>NUCLEOTIDE SEQUENCE [LARGE SCALE GENOMIC DNA]</scope>
    <source>
        <strain evidence="10 11">CBS 412.66</strain>
    </source>
</reference>
<sequence length="521" mass="58552">MSSKFELEQWQAACAAFDMRDFDVSIKTFIGIADTAKMHFNIGLIFSMVEDHDHALGAYSKAIMLDPYFAVAYFQRGVSHFIKSDMESARQDFDEAYQKLRGNQIINYQQLGLSFRLYACEVLFNRGICQLYLGKIDAGLTDLYHAQKARMTEEHDVIDLAVKDRGKGYSVFSIPPFVIFRPPENRLRQLNGIDMFAVVDQLNSSKSQQSTVKQAALTATSDSTPSSSDKRPNSILLNEKANKYKPKQPSLLSSSTSYTIPIASPLPQQKQLPPVPTPSRTTSRARKNSSVGMYYSDDSSASLSSSNNRYRQDGRRVDSGFESTLEDQRCSSSSSVGTNGVKSLAKSFKLQPTKTPPPVPPIPRKLEDDNTYGDFDLDLENVYRSLHTMTVQEREKDLIRQRLASGVSSKEDVRVQASTSTSTIGSNYSSCSNYSGTGGRIKIKVHYVDTRVLMVSNQITFDELKTKVQDKFCVPASIRLQYKDEDDEMVLMIDDDDLFMARQVNKVSNSLEKMEIWCSRV</sequence>
<dbReference type="Pfam" id="PF00564">
    <property type="entry name" value="PB1"/>
    <property type="match status" value="1"/>
</dbReference>
<dbReference type="SUPFAM" id="SSF54277">
    <property type="entry name" value="CAD &amp; PB1 domains"/>
    <property type="match status" value="1"/>
</dbReference>
<dbReference type="PROSITE" id="PS51745">
    <property type="entry name" value="PB1"/>
    <property type="match status" value="1"/>
</dbReference>
<keyword evidence="5" id="KW-0677">Repeat</keyword>
<dbReference type="InterPro" id="IPR000270">
    <property type="entry name" value="PB1_dom"/>
</dbReference>
<dbReference type="SUPFAM" id="SSF48452">
    <property type="entry name" value="TPR-like"/>
    <property type="match status" value="1"/>
</dbReference>
<keyword evidence="11" id="KW-1185">Reference proteome</keyword>
<dbReference type="OrthoDB" id="9450131at2759"/>
<evidence type="ECO:0000256" key="1">
    <source>
        <dbReference type="ARBA" id="ARBA00004496"/>
    </source>
</evidence>
<dbReference type="SMART" id="SM00666">
    <property type="entry name" value="PB1"/>
    <property type="match status" value="1"/>
</dbReference>
<proteinExistence type="inferred from homology"/>
<dbReference type="EMBL" id="LN727106">
    <property type="protein sequence ID" value="CEP11893.1"/>
    <property type="molecule type" value="Genomic_DNA"/>
</dbReference>
<feature type="repeat" description="TPR" evidence="7">
    <location>
        <begin position="36"/>
        <end position="69"/>
    </location>
</feature>
<dbReference type="InterPro" id="IPR051864">
    <property type="entry name" value="NCF2_NOXA1"/>
</dbReference>
<evidence type="ECO:0000256" key="7">
    <source>
        <dbReference type="PROSITE-ProRule" id="PRU00339"/>
    </source>
</evidence>
<feature type="compositionally biased region" description="Low complexity" evidence="8">
    <location>
        <begin position="215"/>
        <end position="227"/>
    </location>
</feature>
<evidence type="ECO:0000256" key="5">
    <source>
        <dbReference type="ARBA" id="ARBA00022737"/>
    </source>
</evidence>
<evidence type="ECO:0000256" key="3">
    <source>
        <dbReference type="ARBA" id="ARBA00022443"/>
    </source>
</evidence>
<feature type="compositionally biased region" description="Polar residues" evidence="8">
    <location>
        <begin position="250"/>
        <end position="259"/>
    </location>
</feature>
<evidence type="ECO:0000313" key="10">
    <source>
        <dbReference type="EMBL" id="CEP11893.1"/>
    </source>
</evidence>
<accession>A0A0B7N8Z1</accession>
<dbReference type="PANTHER" id="PTHR15175">
    <property type="entry name" value="NEUTROPHIL CYTOSOLIC FACTOR 2, NEUTROPHIL NADPH OXIDASE FACTOR 2"/>
    <property type="match status" value="1"/>
</dbReference>
<keyword evidence="4" id="KW-0963">Cytoplasm</keyword>
<dbReference type="Gene3D" id="1.25.40.10">
    <property type="entry name" value="Tetratricopeptide repeat domain"/>
    <property type="match status" value="1"/>
</dbReference>
<keyword evidence="3" id="KW-0728">SH3 domain</keyword>
<evidence type="ECO:0000256" key="2">
    <source>
        <dbReference type="ARBA" id="ARBA00008051"/>
    </source>
</evidence>
<evidence type="ECO:0000313" key="11">
    <source>
        <dbReference type="Proteomes" id="UP000054107"/>
    </source>
</evidence>
<evidence type="ECO:0000259" key="9">
    <source>
        <dbReference type="PROSITE" id="PS51745"/>
    </source>
</evidence>
<dbReference type="SMART" id="SM00028">
    <property type="entry name" value="TPR"/>
    <property type="match status" value="3"/>
</dbReference>
<protein>
    <recommendedName>
        <fullName evidence="9">PB1 domain-containing protein</fullName>
    </recommendedName>
</protein>
<feature type="domain" description="PB1" evidence="9">
    <location>
        <begin position="440"/>
        <end position="521"/>
    </location>
</feature>
<gene>
    <name evidence="10" type="primary">PARPA_05794.1 scaffold 19890</name>
</gene>
<organism evidence="10 11">
    <name type="scientific">Parasitella parasitica</name>
    <dbReference type="NCBI Taxonomy" id="35722"/>
    <lineage>
        <taxon>Eukaryota</taxon>
        <taxon>Fungi</taxon>
        <taxon>Fungi incertae sedis</taxon>
        <taxon>Mucoromycota</taxon>
        <taxon>Mucoromycotina</taxon>
        <taxon>Mucoromycetes</taxon>
        <taxon>Mucorales</taxon>
        <taxon>Mucorineae</taxon>
        <taxon>Mucoraceae</taxon>
        <taxon>Parasitella</taxon>
    </lineage>
</organism>
<keyword evidence="6 7" id="KW-0802">TPR repeat</keyword>
<comment type="subcellular location">
    <subcellularLocation>
        <location evidence="1">Cytoplasm</location>
    </subcellularLocation>
</comment>
<dbReference type="InterPro" id="IPR019734">
    <property type="entry name" value="TPR_rpt"/>
</dbReference>
<feature type="compositionally biased region" description="Low complexity" evidence="8">
    <location>
        <begin position="296"/>
        <end position="306"/>
    </location>
</feature>
<dbReference type="PROSITE" id="PS50005">
    <property type="entry name" value="TPR"/>
    <property type="match status" value="1"/>
</dbReference>
<dbReference type="GO" id="GO:0005737">
    <property type="term" value="C:cytoplasm"/>
    <property type="evidence" value="ECO:0007669"/>
    <property type="project" value="UniProtKB-SubCell"/>
</dbReference>
<dbReference type="InterPro" id="IPR053793">
    <property type="entry name" value="PB1-like"/>
</dbReference>
<evidence type="ECO:0000256" key="6">
    <source>
        <dbReference type="ARBA" id="ARBA00022803"/>
    </source>
</evidence>
<dbReference type="AlphaFoldDB" id="A0A0B7N8Z1"/>
<dbReference type="FunFam" id="1.25.40.10:FF:000017">
    <property type="entry name" value="NADPH oxidase regulator NoxR"/>
    <property type="match status" value="1"/>
</dbReference>
<feature type="compositionally biased region" description="Pro residues" evidence="8">
    <location>
        <begin position="354"/>
        <end position="363"/>
    </location>
</feature>
<evidence type="ECO:0000256" key="4">
    <source>
        <dbReference type="ARBA" id="ARBA00022490"/>
    </source>
</evidence>